<dbReference type="PANTHER" id="PTHR33361:SF16">
    <property type="entry name" value="DUF885 DOMAIN-CONTAINING PROTEIN"/>
    <property type="match status" value="1"/>
</dbReference>
<dbReference type="InterPro" id="IPR010281">
    <property type="entry name" value="DUF885"/>
</dbReference>
<evidence type="ECO:0000313" key="3">
    <source>
        <dbReference type="Proteomes" id="UP000460290"/>
    </source>
</evidence>
<dbReference type="Pfam" id="PF05960">
    <property type="entry name" value="DUF885"/>
    <property type="match status" value="1"/>
</dbReference>
<keyword evidence="1" id="KW-0732">Signal</keyword>
<gene>
    <name evidence="2" type="ORF">GRI35_00625</name>
</gene>
<name>A0A844Z1R5_9SPHN</name>
<dbReference type="Proteomes" id="UP000460290">
    <property type="component" value="Unassembled WGS sequence"/>
</dbReference>
<accession>A0A844Z1R5</accession>
<protein>
    <submittedName>
        <fullName evidence="2">DUF885 family protein</fullName>
    </submittedName>
</protein>
<evidence type="ECO:0000313" key="2">
    <source>
        <dbReference type="EMBL" id="MXO81875.1"/>
    </source>
</evidence>
<sequence length="619" mass="69419">MTRLPKTKLIAVLLASAAVANCGGLSEPVVAKIECTTTQTECINTWFDAKFDELVAFSPMLQTSLGMKSDYDKIDDLSAEAEQKQLEWWQNTAAEMEANFDYDELSDDAKLSWDMWQFRKEQAEAAAKFRNQTYILHQMNGTQSALPSFLISQHKVESESDMTAFIARLGGIGTAMDQLLTRAQANAEAGTRPPQFAYDAVIEESQNITTGEPFDKSGEPSALWTASEDHIAKLVDDGTVTAERGEELRAEARTALTEQLAPAYARIIEWFIKDRANADAEARGASALTNGEEYYNHQLRMMTTTDLTADEVHEIGLSEVARIRTEMEAIKDKVGFDGDLPAFFTFMREDDQFYFSDDDKGAQDYIDAAKKHLAFIDTKLPEYFGILPKAPLEVRRVEPFREQDGAAQHYRPGTPDGSRPGIYYAHLSDMRAMPIPPLEVIAYHEGNPGHHMQLSIAQELTGIPKFRSQGYYLSAYGEGWALYSELLAKEMGAYKDPYSDFGRLTTEMWRAIRLVVDSGIHAKGWSEQQAVDYFMANSPMPETTVRNEVQRYIVWPGQATSYKIGMIRILELRAKAKEELGDDFDIRGFHDTVLGGGSVPLNLLETRVDQWIASQKANN</sequence>
<dbReference type="AlphaFoldDB" id="A0A844Z1R5"/>
<evidence type="ECO:0000256" key="1">
    <source>
        <dbReference type="SAM" id="SignalP"/>
    </source>
</evidence>
<feature type="signal peptide" evidence="1">
    <location>
        <begin position="1"/>
        <end position="31"/>
    </location>
</feature>
<dbReference type="PANTHER" id="PTHR33361">
    <property type="entry name" value="GLR0591 PROTEIN"/>
    <property type="match status" value="1"/>
</dbReference>
<dbReference type="OrthoDB" id="9763405at2"/>
<comment type="caution">
    <text evidence="2">The sequence shown here is derived from an EMBL/GenBank/DDBJ whole genome shotgun (WGS) entry which is preliminary data.</text>
</comment>
<proteinExistence type="predicted"/>
<feature type="chain" id="PRO_5032541130" evidence="1">
    <location>
        <begin position="32"/>
        <end position="619"/>
    </location>
</feature>
<keyword evidence="3" id="KW-1185">Reference proteome</keyword>
<reference evidence="2 3" key="1">
    <citation type="submission" date="2019-12" db="EMBL/GenBank/DDBJ databases">
        <title>Genomic-based taxomic classification of the family Erythrobacteraceae.</title>
        <authorList>
            <person name="Xu L."/>
        </authorList>
    </citation>
    <scope>NUCLEOTIDE SEQUENCE [LARGE SCALE GENOMIC DNA]</scope>
    <source>
        <strain evidence="2 3">KCTC 42006</strain>
    </source>
</reference>
<dbReference type="EMBL" id="WTYZ01000001">
    <property type="protein sequence ID" value="MXO81875.1"/>
    <property type="molecule type" value="Genomic_DNA"/>
</dbReference>
<organism evidence="2 3">
    <name type="scientific">Pontixanthobacter aestiaquae</name>
    <dbReference type="NCBI Taxonomy" id="1509367"/>
    <lineage>
        <taxon>Bacteria</taxon>
        <taxon>Pseudomonadati</taxon>
        <taxon>Pseudomonadota</taxon>
        <taxon>Alphaproteobacteria</taxon>
        <taxon>Sphingomonadales</taxon>
        <taxon>Erythrobacteraceae</taxon>
        <taxon>Pontixanthobacter</taxon>
    </lineage>
</organism>
<dbReference type="RefSeq" id="WP_160612233.1">
    <property type="nucleotide sequence ID" value="NZ_JAUFQM010000001.1"/>
</dbReference>